<evidence type="ECO:0000256" key="1">
    <source>
        <dbReference type="ARBA" id="ARBA00004240"/>
    </source>
</evidence>
<dbReference type="PANTHER" id="PTHR13398:SF0">
    <property type="entry name" value="GDP-FUCOSE PROTEIN O-FUCOSYLTRANSFERASE 2"/>
    <property type="match status" value="1"/>
</dbReference>
<organism evidence="19 20">
    <name type="scientific">Caenorhabditis auriculariae</name>
    <dbReference type="NCBI Taxonomy" id="2777116"/>
    <lineage>
        <taxon>Eukaryota</taxon>
        <taxon>Metazoa</taxon>
        <taxon>Ecdysozoa</taxon>
        <taxon>Nematoda</taxon>
        <taxon>Chromadorea</taxon>
        <taxon>Rhabditida</taxon>
        <taxon>Rhabditina</taxon>
        <taxon>Rhabditomorpha</taxon>
        <taxon>Rhabditoidea</taxon>
        <taxon>Rhabditidae</taxon>
        <taxon>Peloderinae</taxon>
        <taxon>Caenorhabditis</taxon>
    </lineage>
</organism>
<dbReference type="Proteomes" id="UP000835052">
    <property type="component" value="Unassembled WGS sequence"/>
</dbReference>
<comment type="catalytic activity">
    <reaction evidence="17">
        <text>L-threonyl-[protein] + GDP-beta-L-fucose = 3-O-(alpha-L-fucosyl)-L-threonyl-[protein] + GDP + H(+)</text>
        <dbReference type="Rhea" id="RHEA:70491"/>
        <dbReference type="Rhea" id="RHEA-COMP:11060"/>
        <dbReference type="Rhea" id="RHEA-COMP:17915"/>
        <dbReference type="ChEBI" id="CHEBI:15378"/>
        <dbReference type="ChEBI" id="CHEBI:30013"/>
        <dbReference type="ChEBI" id="CHEBI:57273"/>
        <dbReference type="ChEBI" id="CHEBI:58189"/>
        <dbReference type="ChEBI" id="CHEBI:189631"/>
        <dbReference type="EC" id="2.4.1.221"/>
    </reaction>
    <physiologicalReaction direction="left-to-right" evidence="17">
        <dbReference type="Rhea" id="RHEA:70492"/>
    </physiologicalReaction>
</comment>
<evidence type="ECO:0000256" key="3">
    <source>
        <dbReference type="ARBA" id="ARBA00004922"/>
    </source>
</evidence>
<evidence type="ECO:0000256" key="9">
    <source>
        <dbReference type="ARBA" id="ARBA00023034"/>
    </source>
</evidence>
<evidence type="ECO:0000256" key="15">
    <source>
        <dbReference type="ARBA" id="ARBA00026232"/>
    </source>
</evidence>
<evidence type="ECO:0000256" key="18">
    <source>
        <dbReference type="ARBA" id="ARBA00048647"/>
    </source>
</evidence>
<dbReference type="GO" id="GO:0046922">
    <property type="term" value="F:peptide-O-fucosyltransferase activity"/>
    <property type="evidence" value="ECO:0007669"/>
    <property type="project" value="UniProtKB-EC"/>
</dbReference>
<dbReference type="InterPro" id="IPR019378">
    <property type="entry name" value="GDP-Fuc_O-FucTrfase"/>
</dbReference>
<evidence type="ECO:0000256" key="12">
    <source>
        <dbReference type="ARBA" id="ARBA00023253"/>
    </source>
</evidence>
<dbReference type="EC" id="2.4.1.221" evidence="4"/>
<evidence type="ECO:0000256" key="7">
    <source>
        <dbReference type="ARBA" id="ARBA00022729"/>
    </source>
</evidence>
<evidence type="ECO:0000256" key="13">
    <source>
        <dbReference type="ARBA" id="ARBA00023277"/>
    </source>
</evidence>
<keyword evidence="11" id="KW-0325">Glycoprotein</keyword>
<dbReference type="CDD" id="cd11298">
    <property type="entry name" value="O-FucT-2"/>
    <property type="match status" value="1"/>
</dbReference>
<evidence type="ECO:0000256" key="2">
    <source>
        <dbReference type="ARBA" id="ARBA00004555"/>
    </source>
</evidence>
<dbReference type="GO" id="GO:0005794">
    <property type="term" value="C:Golgi apparatus"/>
    <property type="evidence" value="ECO:0007669"/>
    <property type="project" value="UniProtKB-SubCell"/>
</dbReference>
<keyword evidence="5" id="KW-0328">Glycosyltransferase</keyword>
<dbReference type="GO" id="GO:0005783">
    <property type="term" value="C:endoplasmic reticulum"/>
    <property type="evidence" value="ECO:0007669"/>
    <property type="project" value="UniProtKB-SubCell"/>
</dbReference>
<gene>
    <name evidence="19" type="ORF">CAUJ_LOCUS6339</name>
</gene>
<evidence type="ECO:0000256" key="17">
    <source>
        <dbReference type="ARBA" id="ARBA00047273"/>
    </source>
</evidence>
<keyword evidence="6" id="KW-0808">Transferase</keyword>
<keyword evidence="20" id="KW-1185">Reference proteome</keyword>
<dbReference type="Gene3D" id="3.40.50.11350">
    <property type="match status" value="1"/>
</dbReference>
<dbReference type="EMBL" id="CAJGYM010000015">
    <property type="protein sequence ID" value="CAD6190420.1"/>
    <property type="molecule type" value="Genomic_DNA"/>
</dbReference>
<dbReference type="InterPro" id="IPR045130">
    <property type="entry name" value="OFUT2-like"/>
</dbReference>
<keyword evidence="9" id="KW-0333">Golgi apparatus</keyword>
<keyword evidence="8" id="KW-0256">Endoplasmic reticulum</keyword>
<evidence type="ECO:0000256" key="8">
    <source>
        <dbReference type="ARBA" id="ARBA00022824"/>
    </source>
</evidence>
<dbReference type="PANTHER" id="PTHR13398">
    <property type="entry name" value="GDP-FUCOSE PROTEIN O-FUCOSYLTRANSFERASE 2"/>
    <property type="match status" value="1"/>
</dbReference>
<keyword evidence="7" id="KW-0732">Signal</keyword>
<comment type="pathway">
    <text evidence="3">Protein modification; protein glycosylation.</text>
</comment>
<evidence type="ECO:0000256" key="14">
    <source>
        <dbReference type="ARBA" id="ARBA00025803"/>
    </source>
</evidence>
<evidence type="ECO:0000256" key="6">
    <source>
        <dbReference type="ARBA" id="ARBA00022679"/>
    </source>
</evidence>
<evidence type="ECO:0000256" key="11">
    <source>
        <dbReference type="ARBA" id="ARBA00023180"/>
    </source>
</evidence>
<protein>
    <recommendedName>
        <fullName evidence="15">GDP-fucose protein O-fucosyltransferase 2</fullName>
        <ecNumber evidence="4">2.4.1.221</ecNumber>
    </recommendedName>
    <alternativeName>
        <fullName evidence="16">Peptide-O-fucosyltransferase 2</fullName>
    </alternativeName>
</protein>
<sequence>MLSKVDPEKYSVAKDTRFLLFDVNLGEGFNLRRDVYMRVANTIRLLRLAGENFILVLPAWGGLYHWQRQAVKVPWGEFFDVPSLNRFVPVIELDDFLKIHPTGLIDDVVYLQHYAEGWGTEFVRKFDKRPCMSGEKFYKRNGDFWKGWFYSYDELKAKNFECVSIQGDSATLKDLILKDYKKSKVLFIDRAETILHDNYGDEFYWQARRSMRYSKKLVEAADKFRKEKLSSTDEKDKTLIKENWQDDQPRRNAKGGPFVCTHWRRRDFLRSRKADLPSINGTAIQLVKLTKKYKVKKIFLATDAPDSEVEELRKEIGDAAELFQFKDDRFIDGAIAIIDQWICSHAIYFTGSCESTFSFRIQEDREILGFRPELTFNRMCPDDPATECQQPSKWTIAF</sequence>
<evidence type="ECO:0000256" key="10">
    <source>
        <dbReference type="ARBA" id="ARBA00023157"/>
    </source>
</evidence>
<evidence type="ECO:0000256" key="5">
    <source>
        <dbReference type="ARBA" id="ARBA00022676"/>
    </source>
</evidence>
<dbReference type="Gene3D" id="3.40.50.11340">
    <property type="match status" value="1"/>
</dbReference>
<accession>A0A8S1HB69</accession>
<keyword evidence="10" id="KW-1015">Disulfide bond</keyword>
<evidence type="ECO:0000313" key="20">
    <source>
        <dbReference type="Proteomes" id="UP000835052"/>
    </source>
</evidence>
<dbReference type="GO" id="GO:0006004">
    <property type="term" value="P:fucose metabolic process"/>
    <property type="evidence" value="ECO:0007669"/>
    <property type="project" value="UniProtKB-KW"/>
</dbReference>
<dbReference type="FunFam" id="3.40.50.11350:FF:000002">
    <property type="entry name" value="GDP-fucose protein O-fucosyltransferase 2"/>
    <property type="match status" value="1"/>
</dbReference>
<keyword evidence="12" id="KW-0294">Fucose metabolism</keyword>
<dbReference type="OrthoDB" id="422368at2759"/>
<comment type="catalytic activity">
    <reaction evidence="18">
        <text>L-seryl-[protein] + GDP-beta-L-fucose = 3-O-(alpha-L-fucosyl)-L-seryl-[protein] + GDP + H(+)</text>
        <dbReference type="Rhea" id="RHEA:63644"/>
        <dbReference type="Rhea" id="RHEA-COMP:9863"/>
        <dbReference type="Rhea" id="RHEA-COMP:17914"/>
        <dbReference type="ChEBI" id="CHEBI:15378"/>
        <dbReference type="ChEBI" id="CHEBI:29999"/>
        <dbReference type="ChEBI" id="CHEBI:57273"/>
        <dbReference type="ChEBI" id="CHEBI:58189"/>
        <dbReference type="ChEBI" id="CHEBI:189632"/>
        <dbReference type="EC" id="2.4.1.221"/>
    </reaction>
    <physiologicalReaction direction="left-to-right" evidence="18">
        <dbReference type="Rhea" id="RHEA:63645"/>
    </physiologicalReaction>
</comment>
<evidence type="ECO:0000256" key="4">
    <source>
        <dbReference type="ARBA" id="ARBA00012196"/>
    </source>
</evidence>
<dbReference type="Pfam" id="PF10250">
    <property type="entry name" value="O-FucT"/>
    <property type="match status" value="1"/>
</dbReference>
<reference evidence="19" key="1">
    <citation type="submission" date="2020-10" db="EMBL/GenBank/DDBJ databases">
        <authorList>
            <person name="Kikuchi T."/>
        </authorList>
    </citation>
    <scope>NUCLEOTIDE SEQUENCE</scope>
    <source>
        <strain evidence="19">NKZ352</strain>
    </source>
</reference>
<dbReference type="AlphaFoldDB" id="A0A8S1HB69"/>
<evidence type="ECO:0000313" key="19">
    <source>
        <dbReference type="EMBL" id="CAD6190420.1"/>
    </source>
</evidence>
<comment type="caution">
    <text evidence="19">The sequence shown here is derived from an EMBL/GenBank/DDBJ whole genome shotgun (WGS) entry which is preliminary data.</text>
</comment>
<proteinExistence type="inferred from homology"/>
<comment type="similarity">
    <text evidence="14">Belongs to the glycosyltransferase 68 family.</text>
</comment>
<name>A0A8S1HB69_9PELO</name>
<evidence type="ECO:0000256" key="16">
    <source>
        <dbReference type="ARBA" id="ARBA00033083"/>
    </source>
</evidence>
<comment type="subcellular location">
    <subcellularLocation>
        <location evidence="1">Endoplasmic reticulum</location>
    </subcellularLocation>
    <subcellularLocation>
        <location evidence="2">Golgi apparatus</location>
    </subcellularLocation>
</comment>
<keyword evidence="13" id="KW-0119">Carbohydrate metabolism</keyword>